<name>A0ACB5TWP2_CANBO</name>
<accession>A0ACB5TWP2</accession>
<organism evidence="1 2">
    <name type="scientific">Candida boidinii</name>
    <name type="common">Yeast</name>
    <dbReference type="NCBI Taxonomy" id="5477"/>
    <lineage>
        <taxon>Eukaryota</taxon>
        <taxon>Fungi</taxon>
        <taxon>Dikarya</taxon>
        <taxon>Ascomycota</taxon>
        <taxon>Saccharomycotina</taxon>
        <taxon>Pichiomycetes</taxon>
        <taxon>Pichiales</taxon>
        <taxon>Pichiaceae</taxon>
        <taxon>Ogataea</taxon>
        <taxon>Ogataea/Candida clade</taxon>
    </lineage>
</organism>
<protein>
    <submittedName>
        <fullName evidence="1">Unnamed protein product</fullName>
    </submittedName>
</protein>
<evidence type="ECO:0000313" key="2">
    <source>
        <dbReference type="Proteomes" id="UP001165101"/>
    </source>
</evidence>
<keyword evidence="2" id="KW-1185">Reference proteome</keyword>
<gene>
    <name evidence="1" type="ORF">Cboi01_000443900</name>
</gene>
<comment type="caution">
    <text evidence="1">The sequence shown here is derived from an EMBL/GenBank/DDBJ whole genome shotgun (WGS) entry which is preliminary data.</text>
</comment>
<proteinExistence type="predicted"/>
<dbReference type="EMBL" id="BSXV01002862">
    <property type="protein sequence ID" value="GME96923.1"/>
    <property type="molecule type" value="Genomic_DNA"/>
</dbReference>
<evidence type="ECO:0000313" key="1">
    <source>
        <dbReference type="EMBL" id="GME96923.1"/>
    </source>
</evidence>
<sequence>MIDTRDFSNHQIIMLPNVLVDSQDKSLIHDDASMFNGENENNDNRDINNEQDQDNSSDNIDESFYQGLIKPYNEIVEEYNGYATYSTASSNSLWMGYRTTNLNLRSYDNSGANTPVNPNPTATNYIGGGGGTTAGGRSSTSLNDTTGPIRPNSGVVNNIRSNSPYNSNHDSDDSDVRSGFRLQLIRRPVVPERVNSGSRSRVIRMRLPPRRNRGDDNSSNNNNNDNNNDNENDRNDNINSGSNLNDHESEPERVMENDSITDSLQRSAMQSRSSPSLFQQSSPLNEHTANSHHHNQIDSSHDSDTGEATDRRVPSFADLVKFYSSSRGAGLSMQDAQRILMSDRHDRSSDSFIRKKSKEYRKMLSMARRREMKGAATSGASNDHEDGYYYGDAENEEEDYEFDYDDDDDDDDDEDGLRHNKQEFGNHRRSSNDAKSRYYNKVYRDYFEYDECDNNNNNYNSNNEIHEINKEDENNRLIRQYNDSIISPDSDIYKYCDIEITGIEWMQCDYSSSLFIGSNKGLIQWDIDSWKRRCFPSYELC</sequence>
<reference evidence="1" key="1">
    <citation type="submission" date="2023-04" db="EMBL/GenBank/DDBJ databases">
        <title>Candida boidinii NBRC 1967.</title>
        <authorList>
            <person name="Ichikawa N."/>
            <person name="Sato H."/>
            <person name="Tonouchi N."/>
        </authorList>
    </citation>
    <scope>NUCLEOTIDE SEQUENCE</scope>
    <source>
        <strain evidence="1">NBRC 1967</strain>
    </source>
</reference>
<dbReference type="Proteomes" id="UP001165101">
    <property type="component" value="Unassembled WGS sequence"/>
</dbReference>